<name>A0A507F9X1_9FUNG</name>
<feature type="region of interest" description="Disordered" evidence="1">
    <location>
        <begin position="141"/>
        <end position="175"/>
    </location>
</feature>
<feature type="compositionally biased region" description="Polar residues" evidence="1">
    <location>
        <begin position="141"/>
        <end position="160"/>
    </location>
</feature>
<feature type="compositionally biased region" description="Polar residues" evidence="1">
    <location>
        <begin position="47"/>
        <end position="63"/>
    </location>
</feature>
<feature type="region of interest" description="Disordered" evidence="1">
    <location>
        <begin position="1"/>
        <end position="26"/>
    </location>
</feature>
<accession>A0A507F9X1</accession>
<dbReference type="Proteomes" id="UP000320333">
    <property type="component" value="Unassembled WGS sequence"/>
</dbReference>
<evidence type="ECO:0008006" key="4">
    <source>
        <dbReference type="Google" id="ProtNLM"/>
    </source>
</evidence>
<sequence length="273" mass="29169">MAKLDARSNSNRELAKTSAHLDAHVHANNAPVDLDALQRQRLSNMAQSVPNHIQGTAKESSMNVEDEDDEDDDVDGIPMNPSILVQTSTTSFAPSNTLPQPPSRPAMPAVPSEPSAVAQTLLADATGDDAYLRRMQMSNPATAASPVQQTPWSQSQKSRVSTGAPPPSFAAPFSTGVKESPVSVQHSNWKHSTTVSAPASMTRVVLLQNMVGPGQVDDELKDETAAECSKFGPVERVEIYEAKRGSVRAEEAVSIFVKFKTSDAAMEGVLSFS</sequence>
<feature type="compositionally biased region" description="Acidic residues" evidence="1">
    <location>
        <begin position="64"/>
        <end position="75"/>
    </location>
</feature>
<dbReference type="EMBL" id="QEAP01000231">
    <property type="protein sequence ID" value="TPX72078.1"/>
    <property type="molecule type" value="Genomic_DNA"/>
</dbReference>
<dbReference type="STRING" id="246404.A0A507F9X1"/>
<dbReference type="OrthoDB" id="5411533at2759"/>
<dbReference type="GO" id="GO:0045292">
    <property type="term" value="P:mRNA cis splicing, via spliceosome"/>
    <property type="evidence" value="ECO:0007669"/>
    <property type="project" value="InterPro"/>
</dbReference>
<dbReference type="GO" id="GO:0071011">
    <property type="term" value="C:precatalytic spliceosome"/>
    <property type="evidence" value="ECO:0007669"/>
    <property type="project" value="TreeGrafter"/>
</dbReference>
<evidence type="ECO:0000313" key="3">
    <source>
        <dbReference type="Proteomes" id="UP000320333"/>
    </source>
</evidence>
<keyword evidence="3" id="KW-1185">Reference proteome</keyword>
<protein>
    <recommendedName>
        <fullName evidence="4">RRM domain-containing protein</fullName>
    </recommendedName>
</protein>
<dbReference type="InterPro" id="IPR012677">
    <property type="entry name" value="Nucleotide-bd_a/b_plait_sf"/>
</dbReference>
<dbReference type="PANTHER" id="PTHR13288">
    <property type="entry name" value="SPLICING FACTOR 45 SPF45"/>
    <property type="match status" value="1"/>
</dbReference>
<evidence type="ECO:0000313" key="2">
    <source>
        <dbReference type="EMBL" id="TPX72078.1"/>
    </source>
</evidence>
<feature type="region of interest" description="Disordered" evidence="1">
    <location>
        <begin position="47"/>
        <end position="111"/>
    </location>
</feature>
<evidence type="ECO:0000256" key="1">
    <source>
        <dbReference type="SAM" id="MobiDB-lite"/>
    </source>
</evidence>
<dbReference type="AlphaFoldDB" id="A0A507F9X1"/>
<proteinExistence type="predicted"/>
<feature type="compositionally biased region" description="Polar residues" evidence="1">
    <location>
        <begin position="83"/>
        <end position="98"/>
    </location>
</feature>
<comment type="caution">
    <text evidence="2">The sequence shown here is derived from an EMBL/GenBank/DDBJ whole genome shotgun (WGS) entry which is preliminary data.</text>
</comment>
<reference evidence="2 3" key="1">
    <citation type="journal article" date="2019" name="Sci. Rep.">
        <title>Comparative genomics of chytrid fungi reveal insights into the obligate biotrophic and pathogenic lifestyle of Synchytrium endobioticum.</title>
        <authorList>
            <person name="van de Vossenberg B.T.L.H."/>
            <person name="Warris S."/>
            <person name="Nguyen H.D.T."/>
            <person name="van Gent-Pelzer M.P.E."/>
            <person name="Joly D.L."/>
            <person name="van de Geest H.C."/>
            <person name="Bonants P.J.M."/>
            <person name="Smith D.S."/>
            <person name="Levesque C.A."/>
            <person name="van der Lee T.A.J."/>
        </authorList>
    </citation>
    <scope>NUCLEOTIDE SEQUENCE [LARGE SCALE GENOMIC DNA]</scope>
    <source>
        <strain evidence="2 3">CBS 675.73</strain>
    </source>
</reference>
<gene>
    <name evidence="2" type="ORF">CcCBS67573_g05907</name>
</gene>
<dbReference type="Gene3D" id="3.30.70.330">
    <property type="match status" value="1"/>
</dbReference>
<dbReference type="PANTHER" id="PTHR13288:SF8">
    <property type="entry name" value="SPLICING FACTOR 45"/>
    <property type="match status" value="1"/>
</dbReference>
<feature type="compositionally biased region" description="Basic and acidic residues" evidence="1">
    <location>
        <begin position="13"/>
        <end position="25"/>
    </location>
</feature>
<dbReference type="InterPro" id="IPR040052">
    <property type="entry name" value="RBM17"/>
</dbReference>
<organism evidence="2 3">
    <name type="scientific">Chytriomyces confervae</name>
    <dbReference type="NCBI Taxonomy" id="246404"/>
    <lineage>
        <taxon>Eukaryota</taxon>
        <taxon>Fungi</taxon>
        <taxon>Fungi incertae sedis</taxon>
        <taxon>Chytridiomycota</taxon>
        <taxon>Chytridiomycota incertae sedis</taxon>
        <taxon>Chytridiomycetes</taxon>
        <taxon>Chytridiales</taxon>
        <taxon>Chytriomycetaceae</taxon>
        <taxon>Chytriomyces</taxon>
    </lineage>
</organism>